<accession>F9D1C3</accession>
<name>F9D1C3_PREDD</name>
<evidence type="ECO:0000313" key="1">
    <source>
        <dbReference type="EMBL" id="EGQ16424.1"/>
    </source>
</evidence>
<protein>
    <submittedName>
        <fullName evidence="1">Uncharacterized protein</fullName>
    </submittedName>
</protein>
<gene>
    <name evidence="1" type="ORF">HMPREF9136_0651</name>
</gene>
<comment type="caution">
    <text evidence="1">The sequence shown here is derived from an EMBL/GenBank/DDBJ whole genome shotgun (WGS) entry which is preliminary data.</text>
</comment>
<dbReference type="AlphaFoldDB" id="F9D1C3"/>
<organism evidence="1 2">
    <name type="scientific">Prevotella dentalis (strain ATCC 49559 / DSM 3688 / JCM 13448 / NCTC 12043 / ES 2772)</name>
    <name type="common">Mitsuokella dentalis</name>
    <dbReference type="NCBI Taxonomy" id="908937"/>
    <lineage>
        <taxon>Bacteria</taxon>
        <taxon>Pseudomonadati</taxon>
        <taxon>Bacteroidota</taxon>
        <taxon>Bacteroidia</taxon>
        <taxon>Bacteroidales</taxon>
        <taxon>Prevotellaceae</taxon>
        <taxon>Prevotella</taxon>
    </lineage>
</organism>
<dbReference type="Proteomes" id="UP000007820">
    <property type="component" value="Unassembled WGS sequence"/>
</dbReference>
<proteinExistence type="predicted"/>
<dbReference type="EMBL" id="AFPW01000007">
    <property type="protein sequence ID" value="EGQ16424.1"/>
    <property type="molecule type" value="Genomic_DNA"/>
</dbReference>
<sequence length="80" mass="10001">MDRSILLFTHCRMLWGCVRPELNSLELILFMISVQRYEYSRTFSWLREIKMKLRRRMGERKAGKVPFRPVRHETKRRFRR</sequence>
<evidence type="ECO:0000313" key="2">
    <source>
        <dbReference type="Proteomes" id="UP000007820"/>
    </source>
</evidence>
<reference evidence="1 2" key="1">
    <citation type="submission" date="2011-04" db="EMBL/GenBank/DDBJ databases">
        <authorList>
            <person name="Muzny D."/>
            <person name="Qin X."/>
            <person name="Deng J."/>
            <person name="Jiang H."/>
            <person name="Liu Y."/>
            <person name="Qu J."/>
            <person name="Song X.-Z."/>
            <person name="Zhang L."/>
            <person name="Thornton R."/>
            <person name="Coyle M."/>
            <person name="Francisco L."/>
            <person name="Jackson L."/>
            <person name="Javaid M."/>
            <person name="Korchina V."/>
            <person name="Kovar C."/>
            <person name="Mata R."/>
            <person name="Mathew T."/>
            <person name="Ngo R."/>
            <person name="Nguyen L."/>
            <person name="Nguyen N."/>
            <person name="Okwuonu G."/>
            <person name="Ongeri F."/>
            <person name="Pham C."/>
            <person name="Simmons D."/>
            <person name="Wilczek-Boney K."/>
            <person name="Hale W."/>
            <person name="Jakkamsetti A."/>
            <person name="Pham P."/>
            <person name="Ruth R."/>
            <person name="San Lucas F."/>
            <person name="Warren J."/>
            <person name="Zhang J."/>
            <person name="Zhao Z."/>
            <person name="Zhou C."/>
            <person name="Zhu D."/>
            <person name="Lee S."/>
            <person name="Bess C."/>
            <person name="Blankenburg K."/>
            <person name="Forbes L."/>
            <person name="Fu Q."/>
            <person name="Gubbala S."/>
            <person name="Hirani K."/>
            <person name="Jayaseelan J.C."/>
            <person name="Lara F."/>
            <person name="Munidasa M."/>
            <person name="Palculict T."/>
            <person name="Patil S."/>
            <person name="Pu L.-L."/>
            <person name="Saada N."/>
            <person name="Tang L."/>
            <person name="Weissenberger G."/>
            <person name="Zhu Y."/>
            <person name="Hemphill L."/>
            <person name="Shang Y."/>
            <person name="Youmans B."/>
            <person name="Ayvaz T."/>
            <person name="Ross M."/>
            <person name="Santibanez J."/>
            <person name="Aqrawi P."/>
            <person name="Gross S."/>
            <person name="Joshi V."/>
            <person name="Fowler G."/>
            <person name="Nazareth L."/>
            <person name="Reid J."/>
            <person name="Worley K."/>
            <person name="Petrosino J."/>
            <person name="Highlander S."/>
            <person name="Gibbs R."/>
        </authorList>
    </citation>
    <scope>NUCLEOTIDE SEQUENCE [LARGE SCALE GENOMIC DNA]</scope>
    <source>
        <strain evidence="1 2">DSM 3688</strain>
    </source>
</reference>